<dbReference type="CDD" id="cd02859">
    <property type="entry name" value="E_set_AMPKbeta_like_N"/>
    <property type="match status" value="1"/>
</dbReference>
<dbReference type="Gene3D" id="2.60.40.10">
    <property type="entry name" value="Immunoglobulins"/>
    <property type="match status" value="1"/>
</dbReference>
<dbReference type="InterPro" id="IPR043554">
    <property type="entry name" value="KINB"/>
</dbReference>
<dbReference type="GO" id="GO:0009507">
    <property type="term" value="C:chloroplast"/>
    <property type="evidence" value="ECO:0007669"/>
    <property type="project" value="UniProtKB-ARBA"/>
</dbReference>
<feature type="domain" description="AMP-activated protein kinase glycogen-binding" evidence="2">
    <location>
        <begin position="97"/>
        <end position="175"/>
    </location>
</feature>
<dbReference type="SUPFAM" id="SSF81296">
    <property type="entry name" value="E set domains"/>
    <property type="match status" value="1"/>
</dbReference>
<dbReference type="InterPro" id="IPR032640">
    <property type="entry name" value="AMPK1_CBM"/>
</dbReference>
<dbReference type="Pfam" id="PF16561">
    <property type="entry name" value="AMPK1_CBM"/>
    <property type="match status" value="1"/>
</dbReference>
<dbReference type="InterPro" id="IPR014756">
    <property type="entry name" value="Ig_E-set"/>
</dbReference>
<gene>
    <name evidence="3" type="ORF">CISIN_1g023597mg</name>
</gene>
<dbReference type="AlphaFoldDB" id="A0A067DPT6"/>
<dbReference type="Proteomes" id="UP000027120">
    <property type="component" value="Unassembled WGS sequence"/>
</dbReference>
<sequence>MGNVSGRQDGEGCSGVKKREYEEGFEQSLTELGHGDPMLHSPPHQSPRAFQPPPIFTSQVPMDPLPRSGDLMQVRNHAAERSMAYYEELSYEKQVAAAITWSLGGKQVAVTGSWDNWENVDPLWRLGKDFVIMKMLPSGVYHYRFIVDECLRYAPDVPWECDDSGNAYNVLDLQPAGCLGEKREREREREREMNGADRATPYLSIAFLKASRCFDGGLTIMQPLVIR</sequence>
<dbReference type="PANTHER" id="PTHR46316:SF6">
    <property type="entry name" value="ASSOCIATION WITH THE SNF1 COMPLEX (ASC) DOMAIN-CONTAINING PROTEIN"/>
    <property type="match status" value="1"/>
</dbReference>
<reference evidence="3 4" key="1">
    <citation type="submission" date="2014-04" db="EMBL/GenBank/DDBJ databases">
        <authorList>
            <consortium name="International Citrus Genome Consortium"/>
            <person name="Gmitter F."/>
            <person name="Chen C."/>
            <person name="Farmerie W."/>
            <person name="Harkins T."/>
            <person name="Desany B."/>
            <person name="Mohiuddin M."/>
            <person name="Kodira C."/>
            <person name="Borodovsky M."/>
            <person name="Lomsadze A."/>
            <person name="Burns P."/>
            <person name="Jenkins J."/>
            <person name="Prochnik S."/>
            <person name="Shu S."/>
            <person name="Chapman J."/>
            <person name="Pitluck S."/>
            <person name="Schmutz J."/>
            <person name="Rokhsar D."/>
        </authorList>
    </citation>
    <scope>NUCLEOTIDE SEQUENCE</scope>
</reference>
<keyword evidence="4" id="KW-1185">Reference proteome</keyword>
<dbReference type="PANTHER" id="PTHR46316">
    <property type="entry name" value="SNF1-RELATED PROTEIN KINASE REGULATORY SUBUNIT BETA-1"/>
    <property type="match status" value="1"/>
</dbReference>
<evidence type="ECO:0000256" key="1">
    <source>
        <dbReference type="SAM" id="MobiDB-lite"/>
    </source>
</evidence>
<dbReference type="SMR" id="A0A067DPT6"/>
<evidence type="ECO:0000259" key="2">
    <source>
        <dbReference type="Pfam" id="PF16561"/>
    </source>
</evidence>
<protein>
    <recommendedName>
        <fullName evidence="2">AMP-activated protein kinase glycogen-binding domain-containing protein</fullName>
    </recommendedName>
</protein>
<proteinExistence type="predicted"/>
<feature type="region of interest" description="Disordered" evidence="1">
    <location>
        <begin position="1"/>
        <end position="53"/>
    </location>
</feature>
<evidence type="ECO:0000313" key="3">
    <source>
        <dbReference type="EMBL" id="KDO41037.1"/>
    </source>
</evidence>
<organism evidence="3 4">
    <name type="scientific">Citrus sinensis</name>
    <name type="common">Sweet orange</name>
    <name type="synonym">Citrus aurantium var. sinensis</name>
    <dbReference type="NCBI Taxonomy" id="2711"/>
    <lineage>
        <taxon>Eukaryota</taxon>
        <taxon>Viridiplantae</taxon>
        <taxon>Streptophyta</taxon>
        <taxon>Embryophyta</taxon>
        <taxon>Tracheophyta</taxon>
        <taxon>Spermatophyta</taxon>
        <taxon>Magnoliopsida</taxon>
        <taxon>eudicotyledons</taxon>
        <taxon>Gunneridae</taxon>
        <taxon>Pentapetalae</taxon>
        <taxon>rosids</taxon>
        <taxon>malvids</taxon>
        <taxon>Sapindales</taxon>
        <taxon>Rutaceae</taxon>
        <taxon>Aurantioideae</taxon>
        <taxon>Citrus</taxon>
    </lineage>
</organism>
<evidence type="ECO:0000313" key="4">
    <source>
        <dbReference type="Proteomes" id="UP000027120"/>
    </source>
</evidence>
<dbReference type="EMBL" id="KK785731">
    <property type="protein sequence ID" value="KDO41037.1"/>
    <property type="molecule type" value="Genomic_DNA"/>
</dbReference>
<name>A0A067DPT6_CITSI</name>
<dbReference type="InterPro" id="IPR013783">
    <property type="entry name" value="Ig-like_fold"/>
</dbReference>
<accession>A0A067DPT6</accession>